<keyword evidence="1" id="KW-0805">Transcription regulation</keyword>
<dbReference type="Pfam" id="PF03472">
    <property type="entry name" value="Autoind_bind"/>
    <property type="match status" value="1"/>
</dbReference>
<gene>
    <name evidence="5" type="ORF">FAZ69_20720</name>
</gene>
<evidence type="ECO:0000313" key="6">
    <source>
        <dbReference type="Proteomes" id="UP000305539"/>
    </source>
</evidence>
<dbReference type="OrthoDB" id="9774661at2"/>
<sequence>MQNKYEDYIRLYGVKISNANELFLAIDLEVQSLGFDRWWFSLLVPNPVTLPRLHLRGHFPQDWASRGESGDHPNLNPILCHAHYSSVPIVWAYDEQSGDREFWSRMAQRGDKYGWSKPIRMFSYASAVLTLARGNKPVSYLELKEKDSALTWLAHCVQQSMCDELGEESRLAVRFRLTPREREVMLWTADGKTSSEIASILDIAETTVIFHITNAVRKTDSVNRAQAAVKVALWGLF</sequence>
<dbReference type="GO" id="GO:0003677">
    <property type="term" value="F:DNA binding"/>
    <property type="evidence" value="ECO:0007669"/>
    <property type="project" value="UniProtKB-KW"/>
</dbReference>
<dbReference type="EMBL" id="SWJE01000011">
    <property type="protein sequence ID" value="TKC86280.1"/>
    <property type="molecule type" value="Genomic_DNA"/>
</dbReference>
<evidence type="ECO:0000313" key="5">
    <source>
        <dbReference type="EMBL" id="TKC86280.1"/>
    </source>
</evidence>
<name>A0A4V5PIX8_9BURK</name>
<dbReference type="SUPFAM" id="SSF75516">
    <property type="entry name" value="Pheromone-binding domain of LuxR-like quorum-sensing transcription factors"/>
    <property type="match status" value="1"/>
</dbReference>
<dbReference type="SUPFAM" id="SSF46894">
    <property type="entry name" value="C-terminal effector domain of the bipartite response regulators"/>
    <property type="match status" value="1"/>
</dbReference>
<dbReference type="SMART" id="SM00421">
    <property type="entry name" value="HTH_LUXR"/>
    <property type="match status" value="1"/>
</dbReference>
<dbReference type="AlphaFoldDB" id="A0A4V5PIX8"/>
<feature type="domain" description="HTH luxR-type" evidence="4">
    <location>
        <begin position="170"/>
        <end position="235"/>
    </location>
</feature>
<proteinExistence type="predicted"/>
<dbReference type="Pfam" id="PF00196">
    <property type="entry name" value="GerE"/>
    <property type="match status" value="1"/>
</dbReference>
<comment type="caution">
    <text evidence="5">The sequence shown here is derived from an EMBL/GenBank/DDBJ whole genome shotgun (WGS) entry which is preliminary data.</text>
</comment>
<reference evidence="5 6" key="1">
    <citation type="submission" date="2019-04" db="EMBL/GenBank/DDBJ databases">
        <title>Trinickia sp. 7GSK02, isolated from subtropical forest soil.</title>
        <authorList>
            <person name="Gao Z.-H."/>
            <person name="Qiu L.-H."/>
        </authorList>
    </citation>
    <scope>NUCLEOTIDE SEQUENCE [LARGE SCALE GENOMIC DNA]</scope>
    <source>
        <strain evidence="5 6">7GSK02</strain>
    </source>
</reference>
<dbReference type="GO" id="GO:0006355">
    <property type="term" value="P:regulation of DNA-templated transcription"/>
    <property type="evidence" value="ECO:0007669"/>
    <property type="project" value="InterPro"/>
</dbReference>
<keyword evidence="3" id="KW-0804">Transcription</keyword>
<evidence type="ECO:0000259" key="4">
    <source>
        <dbReference type="PROSITE" id="PS50043"/>
    </source>
</evidence>
<evidence type="ECO:0000256" key="3">
    <source>
        <dbReference type="ARBA" id="ARBA00023163"/>
    </source>
</evidence>
<dbReference type="InterPro" id="IPR000792">
    <property type="entry name" value="Tscrpt_reg_LuxR_C"/>
</dbReference>
<dbReference type="PRINTS" id="PR00038">
    <property type="entry name" value="HTHLUXR"/>
</dbReference>
<evidence type="ECO:0000256" key="2">
    <source>
        <dbReference type="ARBA" id="ARBA00023125"/>
    </source>
</evidence>
<dbReference type="InterPro" id="IPR005143">
    <property type="entry name" value="TF_LuxR_autoind-bd_dom"/>
</dbReference>
<dbReference type="InterPro" id="IPR016032">
    <property type="entry name" value="Sig_transdc_resp-reg_C-effctor"/>
</dbReference>
<dbReference type="PROSITE" id="PS50043">
    <property type="entry name" value="HTH_LUXR_2"/>
    <property type="match status" value="1"/>
</dbReference>
<dbReference type="InterPro" id="IPR036693">
    <property type="entry name" value="TF_LuxR_autoind-bd_dom_sf"/>
</dbReference>
<accession>A0A4V5PIX8</accession>
<keyword evidence="6" id="KW-1185">Reference proteome</keyword>
<dbReference type="Gene3D" id="3.30.450.80">
    <property type="entry name" value="Transcription factor LuxR-like, autoinducer-binding domain"/>
    <property type="match status" value="1"/>
</dbReference>
<dbReference type="Gene3D" id="1.10.10.10">
    <property type="entry name" value="Winged helix-like DNA-binding domain superfamily/Winged helix DNA-binding domain"/>
    <property type="match status" value="1"/>
</dbReference>
<dbReference type="InterPro" id="IPR036388">
    <property type="entry name" value="WH-like_DNA-bd_sf"/>
</dbReference>
<dbReference type="PANTHER" id="PTHR44688">
    <property type="entry name" value="DNA-BINDING TRANSCRIPTIONAL ACTIVATOR DEVR_DOSR"/>
    <property type="match status" value="1"/>
</dbReference>
<protein>
    <recommendedName>
        <fullName evidence="4">HTH luxR-type domain-containing protein</fullName>
    </recommendedName>
</protein>
<organism evidence="5 6">
    <name type="scientific">Trinickia terrae</name>
    <dbReference type="NCBI Taxonomy" id="2571161"/>
    <lineage>
        <taxon>Bacteria</taxon>
        <taxon>Pseudomonadati</taxon>
        <taxon>Pseudomonadota</taxon>
        <taxon>Betaproteobacteria</taxon>
        <taxon>Burkholderiales</taxon>
        <taxon>Burkholderiaceae</taxon>
        <taxon>Trinickia</taxon>
    </lineage>
</organism>
<dbReference type="Proteomes" id="UP000305539">
    <property type="component" value="Unassembled WGS sequence"/>
</dbReference>
<dbReference type="CDD" id="cd06170">
    <property type="entry name" value="LuxR_C_like"/>
    <property type="match status" value="1"/>
</dbReference>
<evidence type="ECO:0000256" key="1">
    <source>
        <dbReference type="ARBA" id="ARBA00023015"/>
    </source>
</evidence>
<dbReference type="PANTHER" id="PTHR44688:SF16">
    <property type="entry name" value="DNA-BINDING TRANSCRIPTIONAL ACTIVATOR DEVR_DOSR"/>
    <property type="match status" value="1"/>
</dbReference>
<dbReference type="PROSITE" id="PS00622">
    <property type="entry name" value="HTH_LUXR_1"/>
    <property type="match status" value="1"/>
</dbReference>
<keyword evidence="2" id="KW-0238">DNA-binding</keyword>
<dbReference type="RefSeq" id="WP_136896963.1">
    <property type="nucleotide sequence ID" value="NZ_SWJE01000011.1"/>
</dbReference>